<feature type="transmembrane region" description="Helical" evidence="1">
    <location>
        <begin position="26"/>
        <end position="47"/>
    </location>
</feature>
<proteinExistence type="predicted"/>
<keyword evidence="1" id="KW-0472">Membrane</keyword>
<keyword evidence="1" id="KW-1133">Transmembrane helix</keyword>
<evidence type="ECO:0000313" key="3">
    <source>
        <dbReference type="Proteomes" id="UP000241964"/>
    </source>
</evidence>
<dbReference type="Proteomes" id="UP000241964">
    <property type="component" value="Unassembled WGS sequence"/>
</dbReference>
<dbReference type="RefSeq" id="WP_106598194.1">
    <property type="nucleotide sequence ID" value="NZ_PYAS01000014.1"/>
</dbReference>
<dbReference type="PANTHER" id="PTHR36974">
    <property type="entry name" value="MEMBRANE PROTEIN-RELATED"/>
    <property type="match status" value="1"/>
</dbReference>
<feature type="transmembrane region" description="Helical" evidence="1">
    <location>
        <begin position="129"/>
        <end position="147"/>
    </location>
</feature>
<name>A0A2P8FR81_9BACT</name>
<accession>A0A2P8FR81</accession>
<dbReference type="OrthoDB" id="673526at2"/>
<feature type="transmembrane region" description="Helical" evidence="1">
    <location>
        <begin position="90"/>
        <end position="109"/>
    </location>
</feature>
<keyword evidence="1" id="KW-0812">Transmembrane</keyword>
<dbReference type="PANTHER" id="PTHR36974:SF1">
    <property type="entry name" value="DOXX FAMILY MEMBRANE PROTEIN"/>
    <property type="match status" value="1"/>
</dbReference>
<organism evidence="2 3">
    <name type="scientific">Dyadobacter jiangsuensis</name>
    <dbReference type="NCBI Taxonomy" id="1591085"/>
    <lineage>
        <taxon>Bacteria</taxon>
        <taxon>Pseudomonadati</taxon>
        <taxon>Bacteroidota</taxon>
        <taxon>Cytophagia</taxon>
        <taxon>Cytophagales</taxon>
        <taxon>Spirosomataceae</taxon>
        <taxon>Dyadobacter</taxon>
    </lineage>
</organism>
<sequence length="152" mass="16759">MAVLVVLIVTFLASLGITWAGSGEPAYILSGNIAMCAMLQFTALGHFKFPEGMSRMIPPFVPFKKTMVLLTGLIEIAAGIALLFPATRHAAGIFLILFFIALLPANIYAASQHLDYQKGTYDGKGPEYLWFRIPMQVFLIAWVWYFAVQPAV</sequence>
<dbReference type="EMBL" id="PYAS01000014">
    <property type="protein sequence ID" value="PSL24207.1"/>
    <property type="molecule type" value="Genomic_DNA"/>
</dbReference>
<evidence type="ECO:0000313" key="2">
    <source>
        <dbReference type="EMBL" id="PSL24207.1"/>
    </source>
</evidence>
<gene>
    <name evidence="2" type="ORF">CLV60_11434</name>
</gene>
<protein>
    <submittedName>
        <fullName evidence="2">Putative membrane protein</fullName>
    </submittedName>
</protein>
<dbReference type="AlphaFoldDB" id="A0A2P8FR81"/>
<comment type="caution">
    <text evidence="2">The sequence shown here is derived from an EMBL/GenBank/DDBJ whole genome shotgun (WGS) entry which is preliminary data.</text>
</comment>
<evidence type="ECO:0000256" key="1">
    <source>
        <dbReference type="SAM" id="Phobius"/>
    </source>
</evidence>
<keyword evidence="3" id="KW-1185">Reference proteome</keyword>
<reference evidence="2 3" key="1">
    <citation type="submission" date="2018-03" db="EMBL/GenBank/DDBJ databases">
        <title>Genomic Encyclopedia of Archaeal and Bacterial Type Strains, Phase II (KMG-II): from individual species to whole genera.</title>
        <authorList>
            <person name="Goeker M."/>
        </authorList>
    </citation>
    <scope>NUCLEOTIDE SEQUENCE [LARGE SCALE GENOMIC DNA]</scope>
    <source>
        <strain evidence="2 3">DSM 29057</strain>
    </source>
</reference>
<feature type="transmembrane region" description="Helical" evidence="1">
    <location>
        <begin position="67"/>
        <end position="84"/>
    </location>
</feature>